<sequence length="120" mass="13804">MVLRTVKLMFMALSVQFLLSCGEGHDSQVIVKDFMKSNMNLDDYKIIGWSKLNDTYFVSDSMTNVMHTDAELSGKVKQGTKYTPATEKLRFIQVEYTVYDDTLKQTFYLDDQLTGVVCFK</sequence>
<keyword evidence="2" id="KW-1185">Reference proteome</keyword>
<comment type="caution">
    <text evidence="1">The sequence shown here is derived from an EMBL/GenBank/DDBJ whole genome shotgun (WGS) entry which is preliminary data.</text>
</comment>
<proteinExistence type="predicted"/>
<organism evidence="1 2">
    <name type="scientific">Hallella bergensis DSM 17361</name>
    <dbReference type="NCBI Taxonomy" id="585502"/>
    <lineage>
        <taxon>Bacteria</taxon>
        <taxon>Pseudomonadati</taxon>
        <taxon>Bacteroidota</taxon>
        <taxon>Bacteroidia</taxon>
        <taxon>Bacteroidales</taxon>
        <taxon>Prevotellaceae</taxon>
        <taxon>Hallella</taxon>
    </lineage>
</organism>
<dbReference type="HOGENOM" id="CLU_146697_1_0_10"/>
<evidence type="ECO:0000313" key="1">
    <source>
        <dbReference type="EMBL" id="EFA43734.1"/>
    </source>
</evidence>
<accession>D1PY61</accession>
<protein>
    <submittedName>
        <fullName evidence="1">Uncharacterized protein</fullName>
    </submittedName>
</protein>
<dbReference type="Proteomes" id="UP000003160">
    <property type="component" value="Unassembled WGS sequence"/>
</dbReference>
<dbReference type="PROSITE" id="PS51257">
    <property type="entry name" value="PROKAR_LIPOPROTEIN"/>
    <property type="match status" value="1"/>
</dbReference>
<dbReference type="AlphaFoldDB" id="D1PY61"/>
<name>D1PY61_9BACT</name>
<reference evidence="1 2" key="1">
    <citation type="submission" date="2009-10" db="EMBL/GenBank/DDBJ databases">
        <authorList>
            <person name="Qin X."/>
            <person name="Bachman B."/>
            <person name="Battles P."/>
            <person name="Bell A."/>
            <person name="Bess C."/>
            <person name="Bickham C."/>
            <person name="Chaboub L."/>
            <person name="Chen D."/>
            <person name="Coyle M."/>
            <person name="Deiros D.R."/>
            <person name="Dinh H."/>
            <person name="Forbes L."/>
            <person name="Fowler G."/>
            <person name="Francisco L."/>
            <person name="Fu Q."/>
            <person name="Gubbala S."/>
            <person name="Hale W."/>
            <person name="Han Y."/>
            <person name="Hemphill L."/>
            <person name="Highlander S.K."/>
            <person name="Hirani K."/>
            <person name="Hogues M."/>
            <person name="Jackson L."/>
            <person name="Jakkamsetti A."/>
            <person name="Javaid M."/>
            <person name="Jiang H."/>
            <person name="Korchina V."/>
            <person name="Kovar C."/>
            <person name="Lara F."/>
            <person name="Lee S."/>
            <person name="Mata R."/>
            <person name="Mathew T."/>
            <person name="Moen C."/>
            <person name="Morales K."/>
            <person name="Munidasa M."/>
            <person name="Nazareth L."/>
            <person name="Ngo R."/>
            <person name="Nguyen L."/>
            <person name="Okwuonu G."/>
            <person name="Ongeri F."/>
            <person name="Patil S."/>
            <person name="Petrosino J."/>
            <person name="Pham C."/>
            <person name="Pham P."/>
            <person name="Pu L.-L."/>
            <person name="Puazo M."/>
            <person name="Raj R."/>
            <person name="Reid J."/>
            <person name="Rouhana J."/>
            <person name="Saada N."/>
            <person name="Shang Y."/>
            <person name="Simmons D."/>
            <person name="Thornton R."/>
            <person name="Warren J."/>
            <person name="Weissenberger G."/>
            <person name="Zhang J."/>
            <person name="Zhang L."/>
            <person name="Zhou C."/>
            <person name="Zhu D."/>
            <person name="Muzny D."/>
            <person name="Worley K."/>
            <person name="Gibbs R."/>
        </authorList>
    </citation>
    <scope>NUCLEOTIDE SEQUENCE [LARGE SCALE GENOMIC DNA]</scope>
    <source>
        <strain evidence="1 2">DSM 17361</strain>
    </source>
</reference>
<evidence type="ECO:0000313" key="2">
    <source>
        <dbReference type="Proteomes" id="UP000003160"/>
    </source>
</evidence>
<gene>
    <name evidence="1" type="ORF">HMPREF0645_1896</name>
</gene>
<dbReference type="EMBL" id="ACKS01000073">
    <property type="protein sequence ID" value="EFA43734.1"/>
    <property type="molecule type" value="Genomic_DNA"/>
</dbReference>